<comment type="caution">
    <text evidence="2">The sequence shown here is derived from an EMBL/GenBank/DDBJ whole genome shotgun (WGS) entry which is preliminary data.</text>
</comment>
<accession>A0A5C6K6T7</accession>
<dbReference type="EMBL" id="VOGW01000004">
    <property type="protein sequence ID" value="TWV58279.1"/>
    <property type="molecule type" value="Genomic_DNA"/>
</dbReference>
<sequence>MAEPFGRRAPSRWGEGAALKEEMPAAAARLPAEPGRPRALSLRAAVRETGICAPGPCPHVEDRSEPVATVTRRACGKRVTQPRATRARAAVHGPREALRAKGRRYCAFALENPGATG</sequence>
<organism evidence="2 3">
    <name type="scientific">Streptomyces misionensis</name>
    <dbReference type="NCBI Taxonomy" id="67331"/>
    <lineage>
        <taxon>Bacteria</taxon>
        <taxon>Bacillati</taxon>
        <taxon>Actinomycetota</taxon>
        <taxon>Actinomycetes</taxon>
        <taxon>Kitasatosporales</taxon>
        <taxon>Streptomycetaceae</taxon>
        <taxon>Streptomyces</taxon>
    </lineage>
</organism>
<name>A0A5C6K6T7_9ACTN</name>
<dbReference type="AlphaFoldDB" id="A0A5C6K6T7"/>
<evidence type="ECO:0000256" key="1">
    <source>
        <dbReference type="SAM" id="MobiDB-lite"/>
    </source>
</evidence>
<gene>
    <name evidence="2" type="ORF">FRZ03_00885</name>
</gene>
<proteinExistence type="predicted"/>
<dbReference type="Gene3D" id="1.10.357.10">
    <property type="entry name" value="Tetracycline Repressor, domain 2"/>
    <property type="match status" value="1"/>
</dbReference>
<dbReference type="RefSeq" id="WP_146463059.1">
    <property type="nucleotide sequence ID" value="NZ_VOGW01000004.1"/>
</dbReference>
<reference evidence="2" key="1">
    <citation type="journal article" date="2019" name="Microbiol. Resour. Announc.">
        <title>Draft Genomic Sequences of Streptomyces misionensis and Streptomyces albidoflavus, bacteria applied for phytopathogen biocontrol.</title>
        <authorList>
            <person name="Pylro V."/>
            <person name="Dias A."/>
            <person name="Andreote F."/>
            <person name="Varani A."/>
            <person name="Andreote C."/>
            <person name="Bernardo E."/>
            <person name="Martins T."/>
        </authorList>
    </citation>
    <scope>NUCLEOTIDE SEQUENCE [LARGE SCALE GENOMIC DNA]</scope>
    <source>
        <strain evidence="2">66</strain>
    </source>
</reference>
<evidence type="ECO:0000313" key="2">
    <source>
        <dbReference type="EMBL" id="TWV58279.1"/>
    </source>
</evidence>
<dbReference type="Proteomes" id="UP000320481">
    <property type="component" value="Unassembled WGS sequence"/>
</dbReference>
<evidence type="ECO:0000313" key="3">
    <source>
        <dbReference type="Proteomes" id="UP000320481"/>
    </source>
</evidence>
<feature type="region of interest" description="Disordered" evidence="1">
    <location>
        <begin position="76"/>
        <end position="95"/>
    </location>
</feature>
<keyword evidence="3" id="KW-1185">Reference proteome</keyword>
<protein>
    <submittedName>
        <fullName evidence="2">Uncharacterized protein</fullName>
    </submittedName>
</protein>